<dbReference type="InterPro" id="IPR002557">
    <property type="entry name" value="Chitin-bd_dom"/>
</dbReference>
<keyword evidence="1" id="KW-0732">Signal</keyword>
<sequence length="154" mass="16547">MNSIPTMNKFLLVFVILTMPVYQLHACGTNNIQCVTQTTYQFCFTVGTQLVLGGNVYSCPNGTICSESGGSYACVPGVPTTTTTTTTTTSTTTTTVAPPAACTASGRYRATNCNQYYECVPILWWFDLVLQTCGTNLAYDATSQQCTANSTCFL</sequence>
<dbReference type="PROSITE" id="PS50940">
    <property type="entry name" value="CHIT_BIND_II"/>
    <property type="match status" value="1"/>
</dbReference>
<organism evidence="3 4">
    <name type="scientific">Exocentrus adspersus</name>
    <dbReference type="NCBI Taxonomy" id="1586481"/>
    <lineage>
        <taxon>Eukaryota</taxon>
        <taxon>Metazoa</taxon>
        <taxon>Ecdysozoa</taxon>
        <taxon>Arthropoda</taxon>
        <taxon>Hexapoda</taxon>
        <taxon>Insecta</taxon>
        <taxon>Pterygota</taxon>
        <taxon>Neoptera</taxon>
        <taxon>Endopterygota</taxon>
        <taxon>Coleoptera</taxon>
        <taxon>Polyphaga</taxon>
        <taxon>Cucujiformia</taxon>
        <taxon>Chrysomeloidea</taxon>
        <taxon>Cerambycidae</taxon>
        <taxon>Lamiinae</taxon>
        <taxon>Acanthocinini</taxon>
        <taxon>Exocentrus</taxon>
    </lineage>
</organism>
<dbReference type="Gene3D" id="2.170.140.10">
    <property type="entry name" value="Chitin binding domain"/>
    <property type="match status" value="1"/>
</dbReference>
<reference evidence="3 4" key="1">
    <citation type="journal article" date="2023" name="Insect Mol. Biol.">
        <title>Genome sequencing provides insights into the evolution of gene families encoding plant cell wall-degrading enzymes in longhorned beetles.</title>
        <authorList>
            <person name="Shin N.R."/>
            <person name="Okamura Y."/>
            <person name="Kirsch R."/>
            <person name="Pauchet Y."/>
        </authorList>
    </citation>
    <scope>NUCLEOTIDE SEQUENCE [LARGE SCALE GENOMIC DNA]</scope>
    <source>
        <strain evidence="3">EAD_L_NR</strain>
    </source>
</reference>
<evidence type="ECO:0000256" key="1">
    <source>
        <dbReference type="SAM" id="SignalP"/>
    </source>
</evidence>
<dbReference type="SUPFAM" id="SSF57625">
    <property type="entry name" value="Invertebrate chitin-binding proteins"/>
    <property type="match status" value="1"/>
</dbReference>
<proteinExistence type="predicted"/>
<dbReference type="InterPro" id="IPR036508">
    <property type="entry name" value="Chitin-bd_dom_sf"/>
</dbReference>
<feature type="signal peptide" evidence="1">
    <location>
        <begin position="1"/>
        <end position="26"/>
    </location>
</feature>
<name>A0AAV8WI51_9CUCU</name>
<gene>
    <name evidence="3" type="ORF">NQ315_009253</name>
</gene>
<dbReference type="Proteomes" id="UP001159042">
    <property type="component" value="Unassembled WGS sequence"/>
</dbReference>
<dbReference type="GO" id="GO:0005576">
    <property type="term" value="C:extracellular region"/>
    <property type="evidence" value="ECO:0007669"/>
    <property type="project" value="InterPro"/>
</dbReference>
<accession>A0AAV8WI51</accession>
<keyword evidence="4" id="KW-1185">Reference proteome</keyword>
<dbReference type="GO" id="GO:0008061">
    <property type="term" value="F:chitin binding"/>
    <property type="evidence" value="ECO:0007669"/>
    <property type="project" value="InterPro"/>
</dbReference>
<evidence type="ECO:0000313" key="3">
    <source>
        <dbReference type="EMBL" id="KAJ8925421.1"/>
    </source>
</evidence>
<protein>
    <recommendedName>
        <fullName evidence="2">Chitin-binding type-2 domain-containing protein</fullName>
    </recommendedName>
</protein>
<dbReference type="Pfam" id="PF01607">
    <property type="entry name" value="CBM_14"/>
    <property type="match status" value="1"/>
</dbReference>
<feature type="domain" description="Chitin-binding type-2" evidence="2">
    <location>
        <begin position="99"/>
        <end position="154"/>
    </location>
</feature>
<dbReference type="EMBL" id="JANEYG010000001">
    <property type="protein sequence ID" value="KAJ8925421.1"/>
    <property type="molecule type" value="Genomic_DNA"/>
</dbReference>
<feature type="chain" id="PRO_5043675920" description="Chitin-binding type-2 domain-containing protein" evidence="1">
    <location>
        <begin position="27"/>
        <end position="154"/>
    </location>
</feature>
<evidence type="ECO:0000259" key="2">
    <source>
        <dbReference type="PROSITE" id="PS50940"/>
    </source>
</evidence>
<comment type="caution">
    <text evidence="3">The sequence shown here is derived from an EMBL/GenBank/DDBJ whole genome shotgun (WGS) entry which is preliminary data.</text>
</comment>
<evidence type="ECO:0000313" key="4">
    <source>
        <dbReference type="Proteomes" id="UP001159042"/>
    </source>
</evidence>
<dbReference type="AlphaFoldDB" id="A0AAV8WI51"/>
<dbReference type="SMART" id="SM00494">
    <property type="entry name" value="ChtBD2"/>
    <property type="match status" value="1"/>
</dbReference>